<dbReference type="CDD" id="cd00090">
    <property type="entry name" value="HTH_ARSR"/>
    <property type="match status" value="1"/>
</dbReference>
<dbReference type="InterPro" id="IPR036388">
    <property type="entry name" value="WH-like_DNA-bd_sf"/>
</dbReference>
<dbReference type="SUPFAM" id="SSF46785">
    <property type="entry name" value="Winged helix' DNA-binding domain"/>
    <property type="match status" value="1"/>
</dbReference>
<dbReference type="GeneID" id="64820296"/>
<dbReference type="KEGG" id="meme:HYG87_05985"/>
<dbReference type="EMBL" id="CP058560">
    <property type="protein sequence ID" value="QUH23339.1"/>
    <property type="molecule type" value="Genomic_DNA"/>
</dbReference>
<dbReference type="InterPro" id="IPR004096">
    <property type="entry name" value="V4R"/>
</dbReference>
<dbReference type="InterPro" id="IPR024096">
    <property type="entry name" value="NO_sig/Golgi_transp_ligand-bd"/>
</dbReference>
<evidence type="ECO:0000313" key="3">
    <source>
        <dbReference type="EMBL" id="QUH23339.1"/>
    </source>
</evidence>
<dbReference type="Gene3D" id="1.10.10.10">
    <property type="entry name" value="Winged helix-like DNA-binding domain superfamily/Winged helix DNA-binding domain"/>
    <property type="match status" value="1"/>
</dbReference>
<dbReference type="InterPro" id="IPR036390">
    <property type="entry name" value="WH_DNA-bd_sf"/>
</dbReference>
<dbReference type="OrthoDB" id="371687at2157"/>
<dbReference type="PANTHER" id="PTHR35090">
    <property type="entry name" value="DNA-DIRECTED RNA POLYMERASE SUBUNIT I"/>
    <property type="match status" value="1"/>
</dbReference>
<reference evidence="3" key="1">
    <citation type="submission" date="2020-07" db="EMBL/GenBank/DDBJ databases">
        <title>Methanobacterium. sp. MethCan genome.</title>
        <authorList>
            <person name="Postec A."/>
            <person name="Quemeneur M."/>
        </authorList>
    </citation>
    <scope>NUCLEOTIDE SEQUENCE</scope>
    <source>
        <strain evidence="3">MethCAN</strain>
    </source>
</reference>
<dbReference type="SMART" id="SM00418">
    <property type="entry name" value="HTH_ARSR"/>
    <property type="match status" value="1"/>
</dbReference>
<evidence type="ECO:0000259" key="1">
    <source>
        <dbReference type="SMART" id="SM00418"/>
    </source>
</evidence>
<evidence type="ECO:0000259" key="2">
    <source>
        <dbReference type="SMART" id="SM00989"/>
    </source>
</evidence>
<feature type="domain" description="4-vinyl reductase 4VR" evidence="2">
    <location>
        <begin position="198"/>
        <end position="259"/>
    </location>
</feature>
<sequence length="259" mass="30033">MEYSKKIKNIKNEDETHILVFSTSKGLNVIQSPTKSFILSLILNEEISFDEIVKITEKSKSTISVHLRDLVDEGIIDSRIDSEDKRKKIFYLNSRYVGRFIPQKWGQREENSVEFLTDHMMNQGNPHEFFQMMFHIFRVELIQEGINIDPLLNRTGIKIGETIYHQLKDDQTDKLIHNLSNFWKNNGLGQIELENMDPLTIRAYDCFECELLPKIGESACALDSGILEAVFSIHLAKKVNVTETKCYSRGDEYCCFEII</sequence>
<dbReference type="GO" id="GO:0003700">
    <property type="term" value="F:DNA-binding transcription factor activity"/>
    <property type="evidence" value="ECO:0007669"/>
    <property type="project" value="InterPro"/>
</dbReference>
<dbReference type="AlphaFoldDB" id="A0A8T8K5Z1"/>
<dbReference type="InterPro" id="IPR001845">
    <property type="entry name" value="HTH_ArsR_DNA-bd_dom"/>
</dbReference>
<dbReference type="Pfam" id="PF01022">
    <property type="entry name" value="HTH_5"/>
    <property type="match status" value="1"/>
</dbReference>
<dbReference type="Proteomes" id="UP000681041">
    <property type="component" value="Chromosome"/>
</dbReference>
<accession>A0A8T8K5Z1</accession>
<dbReference type="Gene3D" id="3.30.1380.20">
    <property type="entry name" value="Trafficking protein particle complex subunit 3"/>
    <property type="match status" value="1"/>
</dbReference>
<dbReference type="Pfam" id="PF02830">
    <property type="entry name" value="V4R"/>
    <property type="match status" value="1"/>
</dbReference>
<evidence type="ECO:0000313" key="4">
    <source>
        <dbReference type="Proteomes" id="UP000681041"/>
    </source>
</evidence>
<proteinExistence type="predicted"/>
<name>A0A8T8K5Z1_9EURY</name>
<organism evidence="3 4">
    <name type="scientific">Methanobacterium alkalithermotolerans</name>
    <dbReference type="NCBI Taxonomy" id="2731220"/>
    <lineage>
        <taxon>Archaea</taxon>
        <taxon>Methanobacteriati</taxon>
        <taxon>Methanobacteriota</taxon>
        <taxon>Methanomada group</taxon>
        <taxon>Methanobacteria</taxon>
        <taxon>Methanobacteriales</taxon>
        <taxon>Methanobacteriaceae</taxon>
        <taxon>Methanobacterium</taxon>
    </lineage>
</organism>
<dbReference type="SUPFAM" id="SSF111126">
    <property type="entry name" value="Ligand-binding domain in the NO signalling and Golgi transport"/>
    <property type="match status" value="1"/>
</dbReference>
<dbReference type="SMART" id="SM00989">
    <property type="entry name" value="V4R"/>
    <property type="match status" value="1"/>
</dbReference>
<gene>
    <name evidence="3" type="ORF">HYG87_05985</name>
</gene>
<dbReference type="PANTHER" id="PTHR35090:SF2">
    <property type="entry name" value="ARSR FAMILY TRANSCRIPTIONAL REGULATOR"/>
    <property type="match status" value="1"/>
</dbReference>
<dbReference type="RefSeq" id="WP_211532296.1">
    <property type="nucleotide sequence ID" value="NZ_CP058560.1"/>
</dbReference>
<keyword evidence="4" id="KW-1185">Reference proteome</keyword>
<dbReference type="InterPro" id="IPR011991">
    <property type="entry name" value="ArsR-like_HTH"/>
</dbReference>
<feature type="domain" description="HTH arsR-type" evidence="1">
    <location>
        <begin position="25"/>
        <end position="106"/>
    </location>
</feature>
<protein>
    <submittedName>
        <fullName evidence="3">ArsR family transcriptional regulator</fullName>
    </submittedName>
</protein>